<dbReference type="SUPFAM" id="SSF52540">
    <property type="entry name" value="P-loop containing nucleoside triphosphate hydrolases"/>
    <property type="match status" value="1"/>
</dbReference>
<dbReference type="GO" id="GO:0016887">
    <property type="term" value="F:ATP hydrolysis activity"/>
    <property type="evidence" value="ECO:0007669"/>
    <property type="project" value="InterPro"/>
</dbReference>
<feature type="domain" description="ORC1/DEAH AAA+ ATPase" evidence="1">
    <location>
        <begin position="95"/>
        <end position="205"/>
    </location>
</feature>
<dbReference type="Proteomes" id="UP000576082">
    <property type="component" value="Unassembled WGS sequence"/>
</dbReference>
<keyword evidence="3" id="KW-1185">Reference proteome</keyword>
<accession>A0A7X9RUN4</accession>
<evidence type="ECO:0000313" key="3">
    <source>
        <dbReference type="Proteomes" id="UP000576082"/>
    </source>
</evidence>
<keyword evidence="2" id="KW-0547">Nucleotide-binding</keyword>
<dbReference type="InterPro" id="IPR052026">
    <property type="entry name" value="ExeA_AAA_ATPase_DNA-bind"/>
</dbReference>
<dbReference type="InterPro" id="IPR049945">
    <property type="entry name" value="AAA_22"/>
</dbReference>
<dbReference type="InterPro" id="IPR027417">
    <property type="entry name" value="P-loop_NTPase"/>
</dbReference>
<name>A0A7X9RUN4_9BACT</name>
<dbReference type="GO" id="GO:0005524">
    <property type="term" value="F:ATP binding"/>
    <property type="evidence" value="ECO:0007669"/>
    <property type="project" value="UniProtKB-KW"/>
</dbReference>
<dbReference type="RefSeq" id="WP_169657322.1">
    <property type="nucleotide sequence ID" value="NZ_JABANE010000033.1"/>
</dbReference>
<keyword evidence="2" id="KW-0067">ATP-binding</keyword>
<gene>
    <name evidence="2" type="ORF">HHU12_13760</name>
</gene>
<dbReference type="Pfam" id="PF13401">
    <property type="entry name" value="AAA_22"/>
    <property type="match status" value="1"/>
</dbReference>
<dbReference type="Gene3D" id="3.40.50.300">
    <property type="entry name" value="P-loop containing nucleotide triphosphate hydrolases"/>
    <property type="match status" value="1"/>
</dbReference>
<dbReference type="PANTHER" id="PTHR35894:SF5">
    <property type="entry name" value="MU-LIKE PROPHAGE FLUMU DNA TRANSPOSITION PROTEIN B"/>
    <property type="match status" value="1"/>
</dbReference>
<comment type="caution">
    <text evidence="2">The sequence shown here is derived from an EMBL/GenBank/DDBJ whole genome shotgun (WGS) entry which is preliminary data.</text>
</comment>
<evidence type="ECO:0000313" key="2">
    <source>
        <dbReference type="EMBL" id="NME69035.1"/>
    </source>
</evidence>
<dbReference type="EMBL" id="JABANE010000033">
    <property type="protein sequence ID" value="NME69035.1"/>
    <property type="molecule type" value="Genomic_DNA"/>
</dbReference>
<dbReference type="AlphaFoldDB" id="A0A7X9RUN4"/>
<protein>
    <submittedName>
        <fullName evidence="2">ATP-binding protein</fullName>
    </submittedName>
</protein>
<organism evidence="2 3">
    <name type="scientific">Flammeovirga aprica JL-4</name>
    <dbReference type="NCBI Taxonomy" id="694437"/>
    <lineage>
        <taxon>Bacteria</taxon>
        <taxon>Pseudomonadati</taxon>
        <taxon>Bacteroidota</taxon>
        <taxon>Cytophagia</taxon>
        <taxon>Cytophagales</taxon>
        <taxon>Flammeovirgaceae</taxon>
        <taxon>Flammeovirga</taxon>
    </lineage>
</organism>
<dbReference type="PANTHER" id="PTHR35894">
    <property type="entry name" value="GENERAL SECRETION PATHWAY PROTEIN A-RELATED"/>
    <property type="match status" value="1"/>
</dbReference>
<sequence>MDLKEKQLITQQLNEYVASTGVPLKTIGKLSEVKTYVNYIAKGKYEVPNAKGVTEISDSIFNKVSHFLKGEVVIRSTNLIEAFDCFRQAKMFADFNLLTGAPGRGKTFSAKQYQKENPKNTFVLTSHGNMTNRDFVKTVARLLGVGEEGTVSKVLNKIIARFKSLDDSLLIIDESENLRIDVYLTIKLFVDELKHICGIVLIGANKKGRSYADWLEDMAMAERGNFPQLLSRLSLEHTELQDMTYKDFEQLADHYELKDVKKRKEIYTKARGGYRLAVRTLQKLQRKMTYTNG</sequence>
<reference evidence="2 3" key="1">
    <citation type="submission" date="2020-04" db="EMBL/GenBank/DDBJ databases">
        <title>Flammeovirga sp. SR4, a novel species isolated from seawater.</title>
        <authorList>
            <person name="Wang X."/>
        </authorList>
    </citation>
    <scope>NUCLEOTIDE SEQUENCE [LARGE SCALE GENOMIC DNA]</scope>
    <source>
        <strain evidence="2 3">ATCC 23126</strain>
    </source>
</reference>
<evidence type="ECO:0000259" key="1">
    <source>
        <dbReference type="Pfam" id="PF13401"/>
    </source>
</evidence>
<proteinExistence type="predicted"/>